<evidence type="ECO:0000256" key="7">
    <source>
        <dbReference type="ARBA" id="ARBA00023136"/>
    </source>
</evidence>
<keyword evidence="8" id="KW-0804">Transcription</keyword>
<dbReference type="GO" id="GO:0005886">
    <property type="term" value="C:plasma membrane"/>
    <property type="evidence" value="ECO:0007669"/>
    <property type="project" value="UniProtKB-SubCell"/>
</dbReference>
<comment type="subcellular location">
    <subcellularLocation>
        <location evidence="2">Cell membrane</location>
        <topology evidence="2">Peripheral membrane protein</topology>
        <orientation evidence="2">Cytoplasmic side</orientation>
    </subcellularLocation>
    <subcellularLocation>
        <location evidence="1">Nucleus</location>
    </subcellularLocation>
</comment>
<evidence type="ECO:0000256" key="10">
    <source>
        <dbReference type="ARBA" id="ARBA00043924"/>
    </source>
</evidence>
<dbReference type="InterPro" id="IPR006590">
    <property type="entry name" value="RNA_pol_Rpb4/RPC9_core"/>
</dbReference>
<evidence type="ECO:0000259" key="14">
    <source>
        <dbReference type="SMART" id="SM00657"/>
    </source>
</evidence>
<dbReference type="InterPro" id="IPR005574">
    <property type="entry name" value="Rpb4/RPC9"/>
</dbReference>
<evidence type="ECO:0000256" key="2">
    <source>
        <dbReference type="ARBA" id="ARBA00004413"/>
    </source>
</evidence>
<evidence type="ECO:0000256" key="13">
    <source>
        <dbReference type="ARBA" id="ARBA00073026"/>
    </source>
</evidence>
<evidence type="ECO:0000256" key="4">
    <source>
        <dbReference type="ARBA" id="ARBA00016672"/>
    </source>
</evidence>
<gene>
    <name evidence="15" type="ORF">PHYEVI_LOCUS11163</name>
</gene>
<dbReference type="GO" id="GO:0005666">
    <property type="term" value="C:RNA polymerase III complex"/>
    <property type="evidence" value="ECO:0007669"/>
    <property type="project" value="InterPro"/>
</dbReference>
<dbReference type="InterPro" id="IPR038324">
    <property type="entry name" value="Rpb4/RPC9_sf"/>
</dbReference>
<evidence type="ECO:0000256" key="8">
    <source>
        <dbReference type="ARBA" id="ARBA00023163"/>
    </source>
</evidence>
<dbReference type="FunFam" id="1.20.1250.40:FF:000002">
    <property type="entry name" value="DNA-directed RNA polymerase III subunit RPC9"/>
    <property type="match status" value="1"/>
</dbReference>
<dbReference type="Pfam" id="PF03874">
    <property type="entry name" value="RNA_pol_Rpb4"/>
    <property type="match status" value="1"/>
</dbReference>
<keyword evidence="9" id="KW-0539">Nucleus</keyword>
<dbReference type="OrthoDB" id="1746530at2759"/>
<reference evidence="15" key="1">
    <citation type="submission" date="2022-01" db="EMBL/GenBank/DDBJ databases">
        <authorList>
            <person name="King R."/>
        </authorList>
    </citation>
    <scope>NUCLEOTIDE SEQUENCE</scope>
</reference>
<keyword evidence="16" id="KW-1185">Reference proteome</keyword>
<dbReference type="Gene3D" id="1.20.1250.40">
    <property type="match status" value="1"/>
</dbReference>
<dbReference type="GO" id="GO:0006384">
    <property type="term" value="P:transcription initiation at RNA polymerase III promoter"/>
    <property type="evidence" value="ECO:0007669"/>
    <property type="project" value="InterPro"/>
</dbReference>
<proteinExistence type="inferred from homology"/>
<keyword evidence="5" id="KW-1003">Cell membrane</keyword>
<comment type="similarity">
    <text evidence="3">Belongs to the eukaryotic RPC9 RNA polymerase subunit family.</text>
</comment>
<dbReference type="SUPFAM" id="SSF47819">
    <property type="entry name" value="HRDC-like"/>
    <property type="match status" value="1"/>
</dbReference>
<dbReference type="AlphaFoldDB" id="A0A9N9TZA7"/>
<organism evidence="15 16">
    <name type="scientific">Phyllotreta striolata</name>
    <name type="common">Striped flea beetle</name>
    <name type="synonym">Crioceris striolata</name>
    <dbReference type="NCBI Taxonomy" id="444603"/>
    <lineage>
        <taxon>Eukaryota</taxon>
        <taxon>Metazoa</taxon>
        <taxon>Ecdysozoa</taxon>
        <taxon>Arthropoda</taxon>
        <taxon>Hexapoda</taxon>
        <taxon>Insecta</taxon>
        <taxon>Pterygota</taxon>
        <taxon>Neoptera</taxon>
        <taxon>Endopterygota</taxon>
        <taxon>Coleoptera</taxon>
        <taxon>Polyphaga</taxon>
        <taxon>Cucujiformia</taxon>
        <taxon>Chrysomeloidea</taxon>
        <taxon>Chrysomelidae</taxon>
        <taxon>Galerucinae</taxon>
        <taxon>Alticini</taxon>
        <taxon>Phyllotreta</taxon>
    </lineage>
</organism>
<name>A0A9N9TZA7_PHYSR</name>
<evidence type="ECO:0000256" key="11">
    <source>
        <dbReference type="ARBA" id="ARBA00044007"/>
    </source>
</evidence>
<evidence type="ECO:0000256" key="9">
    <source>
        <dbReference type="ARBA" id="ARBA00023242"/>
    </source>
</evidence>
<evidence type="ECO:0000313" key="15">
    <source>
        <dbReference type="EMBL" id="CAG9864916.1"/>
    </source>
</evidence>
<evidence type="ECO:0000256" key="5">
    <source>
        <dbReference type="ARBA" id="ARBA00022475"/>
    </source>
</evidence>
<dbReference type="InterPro" id="IPR038846">
    <property type="entry name" value="RPC9"/>
</dbReference>
<evidence type="ECO:0000256" key="1">
    <source>
        <dbReference type="ARBA" id="ARBA00004123"/>
    </source>
</evidence>
<dbReference type="EMBL" id="OU900102">
    <property type="protein sequence ID" value="CAG9864916.1"/>
    <property type="molecule type" value="Genomic_DNA"/>
</dbReference>
<comment type="function">
    <text evidence="12">DNA-dependent RNA polymerase catalyzes the transcription of DNA into RNA using the four ribonucleoside triphosphates as substrates. Specific peripheric component of RNA polymerase III (Pol III) which synthesizes small non-coding RNAs including 5S rRNA, snRNAs, tRNAs and miRNAs from at least 500 distinct genomic loci. With POLR3H/RPC8 forms a mobile stalk that protrudes from Pol III core and functions primarily in transcription initiation. Pol III plays a key role in sensing and limiting infection by intracellular bacteria and DNA viruses. Acts as nuclear and cytosolic DNA sensor involved in innate immune response. Can sense non-self dsDNA that serves as template for transcription into dsRNA. The non-self RNA polymerase III transcripts, such as Epstein-Barr virus-encoded RNAs (EBERs) induce type I interferon and NF-kappa-B through the RIG-I pathway.</text>
</comment>
<evidence type="ECO:0000256" key="6">
    <source>
        <dbReference type="ARBA" id="ARBA00022478"/>
    </source>
</evidence>
<dbReference type="SMART" id="SM00657">
    <property type="entry name" value="RPOL4c"/>
    <property type="match status" value="1"/>
</dbReference>
<dbReference type="Proteomes" id="UP001153712">
    <property type="component" value="Chromosome 9"/>
</dbReference>
<comment type="function">
    <text evidence="10">Accessory protein for the calcitonin gene-related peptide (CGRP) receptor. It modulates CGRP responsiveness in a variety of tissues.</text>
</comment>
<evidence type="ECO:0000256" key="3">
    <source>
        <dbReference type="ARBA" id="ARBA00006898"/>
    </source>
</evidence>
<accession>A0A9N9TZA7</accession>
<dbReference type="GO" id="GO:0000166">
    <property type="term" value="F:nucleotide binding"/>
    <property type="evidence" value="ECO:0007669"/>
    <property type="project" value="InterPro"/>
</dbReference>
<dbReference type="PANTHER" id="PTHR15561">
    <property type="entry name" value="CALCITONIN GENE-RELATED PEPTIDE-RECEPTOR COMPONENT PROTEIN"/>
    <property type="match status" value="1"/>
</dbReference>
<keyword evidence="7" id="KW-0472">Membrane</keyword>
<feature type="domain" description="RNA polymerase Rpb4/RPC9 core" evidence="14">
    <location>
        <begin position="1"/>
        <end position="117"/>
    </location>
</feature>
<dbReference type="PANTHER" id="PTHR15561:SF0">
    <property type="entry name" value="DNA-DIRECTED RNA POLYMERASE III SUBUNIT RPC9"/>
    <property type="match status" value="1"/>
</dbReference>
<comment type="subunit">
    <text evidence="11">Component of the RNA polymerase III complex consisting of 17 subunits: a ten-subunit horseshoe-shaped catalytic core composed of POLR3A/RPC1, POLR3B/RPC2, POLR1C/RPAC1, POLR1D/RPAC2, POLR3K/RPC10, POLR2E/RPABC1, POLR2F/RPABC2, POLR2H/RPABC3, POLR2K/RPABC4 and POLR2L/RPABC5; a mobile stalk composed of two subunits POLR3H/RPC8 and CRCP/RPC9, protruding from the core and functioning primarily in transcription initiation; and additional subunits homologous to general transcription factors of the RNA polymerase II machinery, POLR3C/RPC3-POLR3F/RPC6-POLR3G/RPC7 heterotrimer required for transcription initiation and POLR3D/RPC4-POLR3E/RPC5 heterodimer involved in both transcription initiation and termination.</text>
</comment>
<keyword evidence="6" id="KW-0240">DNA-directed RNA polymerase</keyword>
<evidence type="ECO:0000256" key="12">
    <source>
        <dbReference type="ARBA" id="ARBA00045808"/>
    </source>
</evidence>
<protein>
    <recommendedName>
        <fullName evidence="4">DNA-directed RNA polymerase III subunit RPC9</fullName>
    </recommendedName>
    <alternativeName>
        <fullName evidence="13">DNA-directed RNA polymerase III subunit rpc9</fullName>
    </alternativeName>
</protein>
<evidence type="ECO:0000313" key="16">
    <source>
        <dbReference type="Proteomes" id="UP001153712"/>
    </source>
</evidence>
<dbReference type="InterPro" id="IPR010997">
    <property type="entry name" value="HRDC-like_sf"/>
</dbReference>
<sequence length="133" mass="15148">MEIVTNNCAALSNYEVLKHLQVIKDSKRKHKGQLATITYETLRYLENTPVGEQTSDSIRECMKSLSAFNLNKTELLMIINSPPITALEIQLIVEDSEERLSEDQVQQILVILANHFPHIVKEQSDNDNEEAPE</sequence>